<dbReference type="NCBIfam" id="NF004316">
    <property type="entry name" value="PRK05711.1"/>
    <property type="match status" value="1"/>
</dbReference>
<reference evidence="22 23" key="1">
    <citation type="submission" date="2016-10" db="EMBL/GenBank/DDBJ databases">
        <authorList>
            <person name="de Groot N.N."/>
        </authorList>
    </citation>
    <scope>NUCLEOTIDE SEQUENCE [LARGE SCALE GENOMIC DNA]</scope>
    <source>
        <strain evidence="22 23">ATCC 35022</strain>
    </source>
</reference>
<gene>
    <name evidence="20" type="primary">dnaQ</name>
    <name evidence="22" type="ORF">SAMN02982931_01704</name>
</gene>
<dbReference type="PANTHER" id="PTHR30231">
    <property type="entry name" value="DNA POLYMERASE III SUBUNIT EPSILON"/>
    <property type="match status" value="1"/>
</dbReference>
<feature type="binding site" evidence="19">
    <location>
        <position position="155"/>
    </location>
    <ligand>
        <name>a divalent metal cation</name>
        <dbReference type="ChEBI" id="CHEBI:60240"/>
        <label>1</label>
        <note>catalytic</note>
    </ligand>
</feature>
<evidence type="ECO:0000256" key="13">
    <source>
        <dbReference type="ARBA" id="ARBA00023211"/>
    </source>
</evidence>
<dbReference type="GO" id="GO:0005829">
    <property type="term" value="C:cytosol"/>
    <property type="evidence" value="ECO:0007669"/>
    <property type="project" value="TreeGrafter"/>
</dbReference>
<feature type="binding site" evidence="18">
    <location>
        <position position="155"/>
    </location>
    <ligand>
        <name>substrate</name>
    </ligand>
</feature>
<protein>
    <recommendedName>
        <fullName evidence="3 20">DNA polymerase III subunit epsilon</fullName>
        <ecNumber evidence="2 20">2.7.7.7</ecNumber>
    </recommendedName>
</protein>
<keyword evidence="23" id="KW-1185">Reference proteome</keyword>
<evidence type="ECO:0000256" key="6">
    <source>
        <dbReference type="ARBA" id="ARBA00022705"/>
    </source>
</evidence>
<feature type="binding site" evidence="18">
    <location>
        <position position="57"/>
    </location>
    <ligand>
        <name>substrate</name>
    </ligand>
</feature>
<keyword evidence="6 20" id="KW-0235">DNA replication</keyword>
<evidence type="ECO:0000256" key="5">
    <source>
        <dbReference type="ARBA" id="ARBA00022695"/>
    </source>
</evidence>
<evidence type="ECO:0000256" key="16">
    <source>
        <dbReference type="ARBA" id="ARBA00049244"/>
    </source>
</evidence>
<dbReference type="GO" id="GO:0046872">
    <property type="term" value="F:metal ion binding"/>
    <property type="evidence" value="ECO:0007669"/>
    <property type="project" value="UniProtKB-KW"/>
</dbReference>
<evidence type="ECO:0000259" key="21">
    <source>
        <dbReference type="SMART" id="SM00479"/>
    </source>
</evidence>
<dbReference type="EC" id="2.7.7.7" evidence="2 20"/>
<dbReference type="InterPro" id="IPR006309">
    <property type="entry name" value="DnaQ_proteo"/>
</dbReference>
<sequence>MREIVFDTETTGLDPTNGDRIVEIGCVELFNHIATGQTFHRYINPERPMPAEAQRVHGLDDKFLSDKPLFASIVADLLAFVGDAPMIAHNADFDLAFLNAELGRCKQPLIPAGQIVDSLMLARRKHPAGPNSLDALCARYQIDTSKRTLHGALLDSHLLAEVYIELIGGRQASLILADERGGGQQARYGAVVHAAAPRPEPRLFRVSEAEMAAHAARLEALGDKAIWRQYLGG</sequence>
<evidence type="ECO:0000256" key="15">
    <source>
        <dbReference type="ARBA" id="ARBA00026073"/>
    </source>
</evidence>
<evidence type="ECO:0000256" key="7">
    <source>
        <dbReference type="ARBA" id="ARBA00022722"/>
    </source>
</evidence>
<comment type="function">
    <text evidence="14 20">DNA polymerase III is a complex, multichain enzyme responsible for most of the replicative synthesis in bacteria. The epsilon subunit contain the editing function and is a proofreading 3'-5' exonuclease.</text>
</comment>
<dbReference type="PANTHER" id="PTHR30231:SF41">
    <property type="entry name" value="DNA POLYMERASE III SUBUNIT EPSILON"/>
    <property type="match status" value="1"/>
</dbReference>
<keyword evidence="12 20" id="KW-0239">DNA-directed DNA polymerase</keyword>
<dbReference type="InterPro" id="IPR012337">
    <property type="entry name" value="RNaseH-like_sf"/>
</dbReference>
<keyword evidence="11 19" id="KW-0460">Magnesium</keyword>
<keyword evidence="4 20" id="KW-0808">Transferase</keyword>
<name>A0A1G6BPU8_9HYPH</name>
<dbReference type="SMART" id="SM00479">
    <property type="entry name" value="EXOIII"/>
    <property type="match status" value="1"/>
</dbReference>
<keyword evidence="8 19" id="KW-0479">Metal-binding</keyword>
<dbReference type="InterPro" id="IPR006054">
    <property type="entry name" value="DnaQ"/>
</dbReference>
<dbReference type="InterPro" id="IPR013838">
    <property type="entry name" value="Beta-tubulin_BS"/>
</dbReference>
<comment type="cofactor">
    <cofactor evidence="19">
        <name>Mg(2+)</name>
        <dbReference type="ChEBI" id="CHEBI:18420"/>
    </cofactor>
    <cofactor evidence="19">
        <name>Mn(2+)</name>
        <dbReference type="ChEBI" id="CHEBI:29035"/>
    </cofactor>
    <text evidence="19">Binds 2 divalent metal cations. Magnesium or manganese.</text>
</comment>
<evidence type="ECO:0000313" key="22">
    <source>
        <dbReference type="EMBL" id="SDB22630.1"/>
    </source>
</evidence>
<feature type="binding site" evidence="19">
    <location>
        <position position="7"/>
    </location>
    <ligand>
        <name>a divalent metal cation</name>
        <dbReference type="ChEBI" id="CHEBI:60240"/>
        <label>1</label>
        <note>catalytic</note>
    </ligand>
</feature>
<organism evidence="22 23">
    <name type="scientific">Bauldia litoralis</name>
    <dbReference type="NCBI Taxonomy" id="665467"/>
    <lineage>
        <taxon>Bacteria</taxon>
        <taxon>Pseudomonadati</taxon>
        <taxon>Pseudomonadota</taxon>
        <taxon>Alphaproteobacteria</taxon>
        <taxon>Hyphomicrobiales</taxon>
        <taxon>Kaistiaceae</taxon>
        <taxon>Bauldia</taxon>
    </lineage>
</organism>
<dbReference type="EMBL" id="FMXQ01000003">
    <property type="protein sequence ID" value="SDB22630.1"/>
    <property type="molecule type" value="Genomic_DNA"/>
</dbReference>
<evidence type="ECO:0000256" key="4">
    <source>
        <dbReference type="ARBA" id="ARBA00022679"/>
    </source>
</evidence>
<proteinExistence type="predicted"/>
<feature type="binding site" evidence="18">
    <location>
        <position position="52"/>
    </location>
    <ligand>
        <name>substrate</name>
    </ligand>
</feature>
<feature type="binding site" evidence="18">
    <location>
        <position position="9"/>
    </location>
    <ligand>
        <name>substrate</name>
    </ligand>
</feature>
<dbReference type="AlphaFoldDB" id="A0A1G6BPU8"/>
<evidence type="ECO:0000256" key="12">
    <source>
        <dbReference type="ARBA" id="ARBA00022932"/>
    </source>
</evidence>
<evidence type="ECO:0000256" key="1">
    <source>
        <dbReference type="ARBA" id="ARBA00001936"/>
    </source>
</evidence>
<evidence type="ECO:0000256" key="11">
    <source>
        <dbReference type="ARBA" id="ARBA00022842"/>
    </source>
</evidence>
<feature type="binding site" evidence="19">
    <location>
        <position position="9"/>
    </location>
    <ligand>
        <name>a divalent metal cation</name>
        <dbReference type="ChEBI" id="CHEBI:60240"/>
        <label>1</label>
        <note>catalytic</note>
    </ligand>
</feature>
<comment type="catalytic activity">
    <reaction evidence="16 20">
        <text>DNA(n) + a 2'-deoxyribonucleoside 5'-triphosphate = DNA(n+1) + diphosphate</text>
        <dbReference type="Rhea" id="RHEA:22508"/>
        <dbReference type="Rhea" id="RHEA-COMP:17339"/>
        <dbReference type="Rhea" id="RHEA-COMP:17340"/>
        <dbReference type="ChEBI" id="CHEBI:33019"/>
        <dbReference type="ChEBI" id="CHEBI:61560"/>
        <dbReference type="ChEBI" id="CHEBI:173112"/>
        <dbReference type="EC" id="2.7.7.7"/>
    </reaction>
</comment>
<evidence type="ECO:0000256" key="2">
    <source>
        <dbReference type="ARBA" id="ARBA00012417"/>
    </source>
</evidence>
<dbReference type="InterPro" id="IPR036397">
    <property type="entry name" value="RNaseH_sf"/>
</dbReference>
<keyword evidence="13 19" id="KW-0464">Manganese</keyword>
<dbReference type="GO" id="GO:0003677">
    <property type="term" value="F:DNA binding"/>
    <property type="evidence" value="ECO:0007669"/>
    <property type="project" value="InterPro"/>
</dbReference>
<feature type="active site" description="Proton acceptor" evidence="17">
    <location>
        <position position="150"/>
    </location>
</feature>
<dbReference type="Gene3D" id="3.30.420.10">
    <property type="entry name" value="Ribonuclease H-like superfamily/Ribonuclease H"/>
    <property type="match status" value="1"/>
</dbReference>
<evidence type="ECO:0000256" key="18">
    <source>
        <dbReference type="PIRSR" id="PIRSR606309-2"/>
    </source>
</evidence>
<dbReference type="GO" id="GO:0045004">
    <property type="term" value="P:DNA replication proofreading"/>
    <property type="evidence" value="ECO:0007669"/>
    <property type="project" value="TreeGrafter"/>
</dbReference>
<dbReference type="Pfam" id="PF00929">
    <property type="entry name" value="RNase_T"/>
    <property type="match status" value="1"/>
</dbReference>
<dbReference type="STRING" id="665467.SAMN02982931_01704"/>
<dbReference type="GO" id="GO:0008408">
    <property type="term" value="F:3'-5' exonuclease activity"/>
    <property type="evidence" value="ECO:0007669"/>
    <property type="project" value="TreeGrafter"/>
</dbReference>
<keyword evidence="5 20" id="KW-0548">Nucleotidyltransferase</keyword>
<dbReference type="RefSeq" id="WP_090875986.1">
    <property type="nucleotide sequence ID" value="NZ_FMXQ01000003.1"/>
</dbReference>
<dbReference type="Proteomes" id="UP000199071">
    <property type="component" value="Unassembled WGS sequence"/>
</dbReference>
<accession>A0A1G6BPU8</accession>
<comment type="subunit">
    <text evidence="15 20">DNA polymerase III contains a core (composed of alpha, epsilon and theta chains) that associates with a tau subunit. This core dimerizes to form the POLIII' complex. PolIII' associates with the gamma complex (composed of gamma, delta, delta', psi and chi chains) and with the beta chain to form the complete DNA polymerase III complex.</text>
</comment>
<evidence type="ECO:0000256" key="8">
    <source>
        <dbReference type="ARBA" id="ARBA00022723"/>
    </source>
</evidence>
<dbReference type="CDD" id="cd06131">
    <property type="entry name" value="DNA_pol_III_epsilon_Ecoli_like"/>
    <property type="match status" value="1"/>
</dbReference>
<dbReference type="InterPro" id="IPR013520">
    <property type="entry name" value="Ribonucl_H"/>
</dbReference>
<comment type="cofactor">
    <cofactor evidence="1 20">
        <name>Mn(2+)</name>
        <dbReference type="ChEBI" id="CHEBI:29035"/>
    </cofactor>
</comment>
<keyword evidence="10 20" id="KW-0269">Exonuclease</keyword>
<evidence type="ECO:0000256" key="14">
    <source>
        <dbReference type="ARBA" id="ARBA00025483"/>
    </source>
</evidence>
<evidence type="ECO:0000256" key="9">
    <source>
        <dbReference type="ARBA" id="ARBA00022801"/>
    </source>
</evidence>
<keyword evidence="9 20" id="KW-0378">Hydrolase</keyword>
<feature type="binding site" evidence="18">
    <location>
        <position position="7"/>
    </location>
    <ligand>
        <name>substrate</name>
    </ligand>
</feature>
<evidence type="ECO:0000256" key="3">
    <source>
        <dbReference type="ARBA" id="ARBA00020352"/>
    </source>
</evidence>
<dbReference type="SUPFAM" id="SSF53098">
    <property type="entry name" value="Ribonuclease H-like"/>
    <property type="match status" value="1"/>
</dbReference>
<dbReference type="OrthoDB" id="9804290at2"/>
<keyword evidence="7 20" id="KW-0540">Nuclease</keyword>
<evidence type="ECO:0000256" key="19">
    <source>
        <dbReference type="PIRSR" id="PIRSR606309-3"/>
    </source>
</evidence>
<evidence type="ECO:0000256" key="20">
    <source>
        <dbReference type="RuleBase" id="RU364087"/>
    </source>
</evidence>
<dbReference type="NCBIfam" id="TIGR00573">
    <property type="entry name" value="dnaq"/>
    <property type="match status" value="1"/>
</dbReference>
<dbReference type="GO" id="GO:0003887">
    <property type="term" value="F:DNA-directed DNA polymerase activity"/>
    <property type="evidence" value="ECO:0007669"/>
    <property type="project" value="UniProtKB-KW"/>
</dbReference>
<feature type="domain" description="Exonuclease" evidence="21">
    <location>
        <begin position="2"/>
        <end position="172"/>
    </location>
</feature>
<evidence type="ECO:0000256" key="17">
    <source>
        <dbReference type="PIRSR" id="PIRSR606309-1"/>
    </source>
</evidence>
<dbReference type="NCBIfam" id="TIGR01406">
    <property type="entry name" value="dnaQ_proteo"/>
    <property type="match status" value="1"/>
</dbReference>
<evidence type="ECO:0000313" key="23">
    <source>
        <dbReference type="Proteomes" id="UP000199071"/>
    </source>
</evidence>
<evidence type="ECO:0000256" key="10">
    <source>
        <dbReference type="ARBA" id="ARBA00022839"/>
    </source>
</evidence>
<dbReference type="FunFam" id="3.30.420.10:FF:000012">
    <property type="entry name" value="DNA polymerase III subunit epsilon"/>
    <property type="match status" value="1"/>
</dbReference>
<dbReference type="PROSITE" id="PS00228">
    <property type="entry name" value="TUBULIN_B_AUTOREG"/>
    <property type="match status" value="1"/>
</dbReference>